<keyword evidence="2" id="KW-1185">Reference proteome</keyword>
<dbReference type="Proteomes" id="UP000298652">
    <property type="component" value="Chromosome 2"/>
</dbReference>
<protein>
    <submittedName>
        <fullName evidence="1">Uncharacterized protein</fullName>
    </submittedName>
</protein>
<reference evidence="1" key="1">
    <citation type="submission" date="2019-03" db="EMBL/GenBank/DDBJ databases">
        <title>WGS assembly of Setaria viridis.</title>
        <authorList>
            <person name="Huang P."/>
            <person name="Jenkins J."/>
            <person name="Grimwood J."/>
            <person name="Barry K."/>
            <person name="Healey A."/>
            <person name="Mamidi S."/>
            <person name="Sreedasyam A."/>
            <person name="Shu S."/>
            <person name="Feldman M."/>
            <person name="Wu J."/>
            <person name="Yu Y."/>
            <person name="Chen C."/>
            <person name="Johnson J."/>
            <person name="Rokhsar D."/>
            <person name="Baxter I."/>
            <person name="Schmutz J."/>
            <person name="Brutnell T."/>
            <person name="Kellogg E."/>
        </authorList>
    </citation>
    <scope>NUCLEOTIDE SEQUENCE [LARGE SCALE GENOMIC DNA]</scope>
</reference>
<evidence type="ECO:0000313" key="2">
    <source>
        <dbReference type="Proteomes" id="UP000298652"/>
    </source>
</evidence>
<dbReference type="AlphaFoldDB" id="A0A4U6W1M4"/>
<organism evidence="1 2">
    <name type="scientific">Setaria viridis</name>
    <name type="common">Green bristlegrass</name>
    <name type="synonym">Setaria italica subsp. viridis</name>
    <dbReference type="NCBI Taxonomy" id="4556"/>
    <lineage>
        <taxon>Eukaryota</taxon>
        <taxon>Viridiplantae</taxon>
        <taxon>Streptophyta</taxon>
        <taxon>Embryophyta</taxon>
        <taxon>Tracheophyta</taxon>
        <taxon>Spermatophyta</taxon>
        <taxon>Magnoliopsida</taxon>
        <taxon>Liliopsida</taxon>
        <taxon>Poales</taxon>
        <taxon>Poaceae</taxon>
        <taxon>PACMAD clade</taxon>
        <taxon>Panicoideae</taxon>
        <taxon>Panicodae</taxon>
        <taxon>Paniceae</taxon>
        <taxon>Cenchrinae</taxon>
        <taxon>Setaria</taxon>
    </lineage>
</organism>
<dbReference type="Gramene" id="TKW36330">
    <property type="protein sequence ID" value="TKW36330"/>
    <property type="gene ID" value="SEVIR_2G434001v2"/>
</dbReference>
<name>A0A4U6W1M4_SETVI</name>
<proteinExistence type="predicted"/>
<dbReference type="EMBL" id="CM016553">
    <property type="protein sequence ID" value="TKW36330.1"/>
    <property type="molecule type" value="Genomic_DNA"/>
</dbReference>
<accession>A0A4U6W1M4</accession>
<evidence type="ECO:0000313" key="1">
    <source>
        <dbReference type="EMBL" id="TKW36330.1"/>
    </source>
</evidence>
<sequence length="79" mass="9009">MVVGWIHETACIYIYIRIKGTTPRHIQIRSEKGNYTSKKKEGNYSVPVEVSIFASRRLPISLCKSMVDGLPRTGRGEHF</sequence>
<gene>
    <name evidence="1" type="ORF">SEVIR_2G434001v2</name>
</gene>